<accession>S5MC00</accession>
<protein>
    <submittedName>
        <fullName evidence="1">Uncharacterized protein</fullName>
    </submittedName>
</protein>
<proteinExistence type="predicted"/>
<sequence>MPKIRKKIDPVNYHRFKKDIEENYQKIEEEYNELAKQNGWKDGKARTYAMMKNYISYMKKERLEYEGD</sequence>
<dbReference type="AlphaFoldDB" id="S5MC00"/>
<keyword evidence="2" id="KW-1185">Reference proteome</keyword>
<dbReference type="PATRIC" id="fig|1276220.3.peg.651"/>
<dbReference type="HOGENOM" id="CLU_2791890_0_0_14"/>
<dbReference type="Proteomes" id="UP000014984">
    <property type="component" value="Chromosome"/>
</dbReference>
<dbReference type="STRING" id="1276220.STAIW_v1c06390"/>
<reference evidence="1 2" key="1">
    <citation type="journal article" date="2013" name="Genome Biol. Evol.">
        <title>Comparison of metabolic capacities and inference of gene content evolution in mosquito-associated Spiroplasma diminutum and S. taiwanense.</title>
        <authorList>
            <person name="Lo W.S."/>
            <person name="Ku C."/>
            <person name="Chen L.L."/>
            <person name="Chang T.H."/>
            <person name="Kuo C.H."/>
        </authorList>
    </citation>
    <scope>NUCLEOTIDE SEQUENCE [LARGE SCALE GENOMIC DNA]</scope>
    <source>
        <strain evidence="1">CT-1</strain>
    </source>
</reference>
<dbReference type="EMBL" id="CP005074">
    <property type="protein sequence ID" value="AGR41258.1"/>
    <property type="molecule type" value="Genomic_DNA"/>
</dbReference>
<gene>
    <name evidence="1" type="ORF">STAIW_v1c06390</name>
</gene>
<evidence type="ECO:0000313" key="2">
    <source>
        <dbReference type="Proteomes" id="UP000014984"/>
    </source>
</evidence>
<evidence type="ECO:0000313" key="1">
    <source>
        <dbReference type="EMBL" id="AGR41258.1"/>
    </source>
</evidence>
<name>S5MC00_9MOLU</name>
<dbReference type="KEGG" id="stai:STAIW_v1c06390"/>
<organism evidence="1 2">
    <name type="scientific">Spiroplasma taiwanense CT-1</name>
    <dbReference type="NCBI Taxonomy" id="1276220"/>
    <lineage>
        <taxon>Bacteria</taxon>
        <taxon>Bacillati</taxon>
        <taxon>Mycoplasmatota</taxon>
        <taxon>Mollicutes</taxon>
        <taxon>Entomoplasmatales</taxon>
        <taxon>Spiroplasmataceae</taxon>
        <taxon>Spiroplasma</taxon>
    </lineage>
</organism>